<name>A0A1D8KH35_9CAUD</name>
<reference evidence="1 2" key="1">
    <citation type="journal article" date="2016" name="Virology">
        <title>The genomic content and context of auxiliary metabolic genes in marine cyanomyoviruses.</title>
        <authorList>
            <person name="Crummett L.T."/>
            <person name="Puxty R.J."/>
            <person name="Weihe C."/>
            <person name="Marston M.F."/>
            <person name="Martiny J.B."/>
        </authorList>
    </citation>
    <scope>NUCLEOTIDE SEQUENCE [LARGE SCALE GENOMIC DNA]</scope>
    <source>
        <strain evidence="1">0809CC03</strain>
    </source>
</reference>
<protein>
    <submittedName>
        <fullName evidence="1">Uncharacterized protein</fullName>
    </submittedName>
</protein>
<dbReference type="EMBL" id="KU686194">
    <property type="protein sequence ID" value="AOV57951.1"/>
    <property type="molecule type" value="Genomic_DNA"/>
</dbReference>
<proteinExistence type="predicted"/>
<dbReference type="Proteomes" id="UP000241591">
    <property type="component" value="Segment"/>
</dbReference>
<evidence type="ECO:0000313" key="1">
    <source>
        <dbReference type="EMBL" id="AOV57951.1"/>
    </source>
</evidence>
<sequence length="221" mass="25551">MNEWSATRFASDEPQTPFAPSWDYTIAEKQIDLDLDSLADIVLKKEVEIKEQFPGNNDGNTGLGPESLTSRFSHFNVLTWGFPATDQLHKEIRKFHRQYYQSLFGLLKKAPNLRIRCWANVLRKGEQIQKHWHCSHPYTYLGGHFTVTAGNTCTVYVNPMDDIGQVYHAENVPGKLTLFPNYIPHYTSIHQEDFPRITIAFDLYPVSNRFVYHDDSTLIDL</sequence>
<evidence type="ECO:0000313" key="2">
    <source>
        <dbReference type="Proteomes" id="UP000241591"/>
    </source>
</evidence>
<gene>
    <name evidence="1" type="ORF">C030809_196</name>
</gene>
<dbReference type="Gene3D" id="2.60.120.620">
    <property type="entry name" value="q2cbj1_9rhob like domain"/>
    <property type="match status" value="1"/>
</dbReference>
<accession>A0A1D8KH35</accession>
<organism evidence="1 2">
    <name type="scientific">Synechococcus phage S-CAM1</name>
    <dbReference type="NCBI Taxonomy" id="754037"/>
    <lineage>
        <taxon>Viruses</taxon>
        <taxon>Duplodnaviria</taxon>
        <taxon>Heunggongvirae</taxon>
        <taxon>Uroviricota</taxon>
        <taxon>Caudoviricetes</taxon>
        <taxon>Pantevenvirales</taxon>
        <taxon>Kyanoviridae</taxon>
        <taxon>Anaposvirus</taxon>
        <taxon>Anaposvirus socalone</taxon>
    </lineage>
</organism>